<feature type="compositionally biased region" description="Low complexity" evidence="1">
    <location>
        <begin position="7"/>
        <end position="24"/>
    </location>
</feature>
<dbReference type="Proteomes" id="UP001140949">
    <property type="component" value="Unassembled WGS sequence"/>
</dbReference>
<organism evidence="2 3">
    <name type="scientific">Iris pallida</name>
    <name type="common">Sweet iris</name>
    <dbReference type="NCBI Taxonomy" id="29817"/>
    <lineage>
        <taxon>Eukaryota</taxon>
        <taxon>Viridiplantae</taxon>
        <taxon>Streptophyta</taxon>
        <taxon>Embryophyta</taxon>
        <taxon>Tracheophyta</taxon>
        <taxon>Spermatophyta</taxon>
        <taxon>Magnoliopsida</taxon>
        <taxon>Liliopsida</taxon>
        <taxon>Asparagales</taxon>
        <taxon>Iridaceae</taxon>
        <taxon>Iridoideae</taxon>
        <taxon>Irideae</taxon>
        <taxon>Iris</taxon>
    </lineage>
</organism>
<reference evidence="2" key="1">
    <citation type="journal article" date="2023" name="GigaByte">
        <title>Genome assembly of the bearded iris, Iris pallida Lam.</title>
        <authorList>
            <person name="Bruccoleri R.E."/>
            <person name="Oakeley E.J."/>
            <person name="Faust A.M.E."/>
            <person name="Altorfer M."/>
            <person name="Dessus-Babus S."/>
            <person name="Burckhardt D."/>
            <person name="Oertli M."/>
            <person name="Naumann U."/>
            <person name="Petersen F."/>
            <person name="Wong J."/>
        </authorList>
    </citation>
    <scope>NUCLEOTIDE SEQUENCE</scope>
    <source>
        <strain evidence="2">GSM-AAB239-AS_SAM_17_03QT</strain>
    </source>
</reference>
<comment type="caution">
    <text evidence="2">The sequence shown here is derived from an EMBL/GenBank/DDBJ whole genome shotgun (WGS) entry which is preliminary data.</text>
</comment>
<gene>
    <name evidence="2" type="ORF">M6B38_368035</name>
</gene>
<proteinExistence type="predicted"/>
<accession>A0AAX6GEP2</accession>
<evidence type="ECO:0000313" key="3">
    <source>
        <dbReference type="Proteomes" id="UP001140949"/>
    </source>
</evidence>
<dbReference type="EMBL" id="JANAVB010020400">
    <property type="protein sequence ID" value="KAJ6827180.1"/>
    <property type="molecule type" value="Genomic_DNA"/>
</dbReference>
<protein>
    <submittedName>
        <fullName evidence="2">Uncharacterized protein</fullName>
    </submittedName>
</protein>
<name>A0AAX6GEP2_IRIPA</name>
<reference evidence="2" key="2">
    <citation type="submission" date="2023-04" db="EMBL/GenBank/DDBJ databases">
        <authorList>
            <person name="Bruccoleri R.E."/>
            <person name="Oakeley E.J."/>
            <person name="Faust A.-M."/>
            <person name="Dessus-Babus S."/>
            <person name="Altorfer M."/>
            <person name="Burckhardt D."/>
            <person name="Oertli M."/>
            <person name="Naumann U."/>
            <person name="Petersen F."/>
            <person name="Wong J."/>
        </authorList>
    </citation>
    <scope>NUCLEOTIDE SEQUENCE</scope>
    <source>
        <strain evidence="2">GSM-AAB239-AS_SAM_17_03QT</strain>
        <tissue evidence="2">Leaf</tissue>
    </source>
</reference>
<feature type="region of interest" description="Disordered" evidence="1">
    <location>
        <begin position="1"/>
        <end position="24"/>
    </location>
</feature>
<dbReference type="AlphaFoldDB" id="A0AAX6GEP2"/>
<keyword evidence="3" id="KW-1185">Reference proteome</keyword>
<evidence type="ECO:0000313" key="2">
    <source>
        <dbReference type="EMBL" id="KAJ6827180.1"/>
    </source>
</evidence>
<evidence type="ECO:0000256" key="1">
    <source>
        <dbReference type="SAM" id="MobiDB-lite"/>
    </source>
</evidence>
<sequence>MRECRMGRAAQGAAVRAPAGQQRGPVLPTQQQRFVQHQQQARGGQQGRAFNMAAGDVEVIGELIAEDEEEACVDTFYEAALDDTCELDSQEDPALAEDITPIA</sequence>